<keyword evidence="2" id="KW-1185">Reference proteome</keyword>
<dbReference type="AlphaFoldDB" id="A0AAN4W5Z4"/>
<gene>
    <name evidence="1" type="ORF">PEDI_55040</name>
</gene>
<accession>A0AAN4W5Z4</accession>
<reference evidence="1 2" key="1">
    <citation type="submission" date="2021-12" db="EMBL/GenBank/DDBJ databases">
        <title>Genome sequencing of bacteria with rrn-lacking chromosome and rrn-plasmid.</title>
        <authorList>
            <person name="Anda M."/>
            <person name="Iwasaki W."/>
        </authorList>
    </citation>
    <scope>NUCLEOTIDE SEQUENCE [LARGE SCALE GENOMIC DNA]</scope>
    <source>
        <strain evidence="1 2">NBRC 15940</strain>
    </source>
</reference>
<sequence length="38" mass="4425">MFDTILIQTSILKKHFDILQLIMGKVLKFGKKKLTYGN</sequence>
<dbReference type="EMBL" id="BQKE01000009">
    <property type="protein sequence ID" value="GJM64952.1"/>
    <property type="molecule type" value="Genomic_DNA"/>
</dbReference>
<protein>
    <submittedName>
        <fullName evidence="1">Uncharacterized protein</fullName>
    </submittedName>
</protein>
<proteinExistence type="predicted"/>
<comment type="caution">
    <text evidence="1">The sequence shown here is derived from an EMBL/GenBank/DDBJ whole genome shotgun (WGS) entry which is preliminary data.</text>
</comment>
<dbReference type="Proteomes" id="UP001310022">
    <property type="component" value="Unassembled WGS sequence"/>
</dbReference>
<evidence type="ECO:0000313" key="1">
    <source>
        <dbReference type="EMBL" id="GJM64952.1"/>
    </source>
</evidence>
<name>A0AAN4W5Z4_9BACT</name>
<organism evidence="1 2">
    <name type="scientific">Persicobacter diffluens</name>
    <dbReference type="NCBI Taxonomy" id="981"/>
    <lineage>
        <taxon>Bacteria</taxon>
        <taxon>Pseudomonadati</taxon>
        <taxon>Bacteroidota</taxon>
        <taxon>Cytophagia</taxon>
        <taxon>Cytophagales</taxon>
        <taxon>Persicobacteraceae</taxon>
        <taxon>Persicobacter</taxon>
    </lineage>
</organism>
<evidence type="ECO:0000313" key="2">
    <source>
        <dbReference type="Proteomes" id="UP001310022"/>
    </source>
</evidence>